<dbReference type="AlphaFoldDB" id="A0A109BCQ6"/>
<evidence type="ECO:0000313" key="1">
    <source>
        <dbReference type="EMBL" id="KWT66204.1"/>
    </source>
</evidence>
<reference evidence="1 2" key="1">
    <citation type="submission" date="2015-10" db="EMBL/GenBank/DDBJ databases">
        <title>Transcriptomic analysis of a linuron degrading triple-species bacterial consortium.</title>
        <authorList>
            <person name="Albers P."/>
        </authorList>
    </citation>
    <scope>NUCLEOTIDE SEQUENCE [LARGE SCALE GENOMIC DNA]</scope>
    <source>
        <strain evidence="1 2">WDL6</strain>
    </source>
</reference>
<dbReference type="EMBL" id="LMTR01000073">
    <property type="protein sequence ID" value="KWT66204.1"/>
    <property type="molecule type" value="Genomic_DNA"/>
</dbReference>
<accession>A0A109BCQ6</accession>
<comment type="caution">
    <text evidence="1">The sequence shown here is derived from an EMBL/GenBank/DDBJ whole genome shotgun (WGS) entry which is preliminary data.</text>
</comment>
<organism evidence="1 2">
    <name type="scientific">Hyphomicrobium sulfonivorans</name>
    <dbReference type="NCBI Taxonomy" id="121290"/>
    <lineage>
        <taxon>Bacteria</taxon>
        <taxon>Pseudomonadati</taxon>
        <taxon>Pseudomonadota</taxon>
        <taxon>Alphaproteobacteria</taxon>
        <taxon>Hyphomicrobiales</taxon>
        <taxon>Hyphomicrobiaceae</taxon>
        <taxon>Hyphomicrobium</taxon>
    </lineage>
</organism>
<gene>
    <name evidence="1" type="ORF">APY04_2400</name>
</gene>
<proteinExistence type="predicted"/>
<protein>
    <submittedName>
        <fullName evidence="1">Uncharacterized protein</fullName>
    </submittedName>
</protein>
<evidence type="ECO:0000313" key="2">
    <source>
        <dbReference type="Proteomes" id="UP000059074"/>
    </source>
</evidence>
<keyword evidence="2" id="KW-1185">Reference proteome</keyword>
<name>A0A109BCQ6_HYPSL</name>
<dbReference type="Proteomes" id="UP000059074">
    <property type="component" value="Unassembled WGS sequence"/>
</dbReference>
<sequence>MSNTRFEVAGHLASSACRGRHRRDVHRDQVHDWHATLKTASNRPVLMHSGNPG</sequence>